<accession>A0AAV9DN55</accession>
<evidence type="ECO:0000313" key="1">
    <source>
        <dbReference type="EMBL" id="KAK1302530.1"/>
    </source>
</evidence>
<reference evidence="1" key="1">
    <citation type="journal article" date="2023" name="Nat. Commun.">
        <title>Diploid and tetraploid genomes of Acorus and the evolution of monocots.</title>
        <authorList>
            <person name="Ma L."/>
            <person name="Liu K.W."/>
            <person name="Li Z."/>
            <person name="Hsiao Y.Y."/>
            <person name="Qi Y."/>
            <person name="Fu T."/>
            <person name="Tang G.D."/>
            <person name="Zhang D."/>
            <person name="Sun W.H."/>
            <person name="Liu D.K."/>
            <person name="Li Y."/>
            <person name="Chen G.Z."/>
            <person name="Liu X.D."/>
            <person name="Liao X.Y."/>
            <person name="Jiang Y.T."/>
            <person name="Yu X."/>
            <person name="Hao Y."/>
            <person name="Huang J."/>
            <person name="Zhao X.W."/>
            <person name="Ke S."/>
            <person name="Chen Y.Y."/>
            <person name="Wu W.L."/>
            <person name="Hsu J.L."/>
            <person name="Lin Y.F."/>
            <person name="Huang M.D."/>
            <person name="Li C.Y."/>
            <person name="Huang L."/>
            <person name="Wang Z.W."/>
            <person name="Zhao X."/>
            <person name="Zhong W.Y."/>
            <person name="Peng D.H."/>
            <person name="Ahmad S."/>
            <person name="Lan S."/>
            <person name="Zhang J.S."/>
            <person name="Tsai W.C."/>
            <person name="Van de Peer Y."/>
            <person name="Liu Z.J."/>
        </authorList>
    </citation>
    <scope>NUCLEOTIDE SEQUENCE</scope>
    <source>
        <strain evidence="1">CP</strain>
    </source>
</reference>
<keyword evidence="2" id="KW-1185">Reference proteome</keyword>
<dbReference type="EMBL" id="JAUJYO010000012">
    <property type="protein sequence ID" value="KAK1302530.1"/>
    <property type="molecule type" value="Genomic_DNA"/>
</dbReference>
<gene>
    <name evidence="1" type="ORF">QJS10_CPB12g01098</name>
</gene>
<comment type="caution">
    <text evidence="1">The sequence shown here is derived from an EMBL/GenBank/DDBJ whole genome shotgun (WGS) entry which is preliminary data.</text>
</comment>
<organism evidence="1 2">
    <name type="scientific">Acorus calamus</name>
    <name type="common">Sweet flag</name>
    <dbReference type="NCBI Taxonomy" id="4465"/>
    <lineage>
        <taxon>Eukaryota</taxon>
        <taxon>Viridiplantae</taxon>
        <taxon>Streptophyta</taxon>
        <taxon>Embryophyta</taxon>
        <taxon>Tracheophyta</taxon>
        <taxon>Spermatophyta</taxon>
        <taxon>Magnoliopsida</taxon>
        <taxon>Liliopsida</taxon>
        <taxon>Acoraceae</taxon>
        <taxon>Acorus</taxon>
    </lineage>
</organism>
<protein>
    <submittedName>
        <fullName evidence="1">Uncharacterized protein</fullName>
    </submittedName>
</protein>
<dbReference type="AlphaFoldDB" id="A0AAV9DN55"/>
<dbReference type="Proteomes" id="UP001180020">
    <property type="component" value="Unassembled WGS sequence"/>
</dbReference>
<name>A0AAV9DN55_ACOCL</name>
<reference evidence="1" key="2">
    <citation type="submission" date="2023-06" db="EMBL/GenBank/DDBJ databases">
        <authorList>
            <person name="Ma L."/>
            <person name="Liu K.-W."/>
            <person name="Li Z."/>
            <person name="Hsiao Y.-Y."/>
            <person name="Qi Y."/>
            <person name="Fu T."/>
            <person name="Tang G."/>
            <person name="Zhang D."/>
            <person name="Sun W.-H."/>
            <person name="Liu D.-K."/>
            <person name="Li Y."/>
            <person name="Chen G.-Z."/>
            <person name="Liu X.-D."/>
            <person name="Liao X.-Y."/>
            <person name="Jiang Y.-T."/>
            <person name="Yu X."/>
            <person name="Hao Y."/>
            <person name="Huang J."/>
            <person name="Zhao X.-W."/>
            <person name="Ke S."/>
            <person name="Chen Y.-Y."/>
            <person name="Wu W.-L."/>
            <person name="Hsu J.-L."/>
            <person name="Lin Y.-F."/>
            <person name="Huang M.-D."/>
            <person name="Li C.-Y."/>
            <person name="Huang L."/>
            <person name="Wang Z.-W."/>
            <person name="Zhao X."/>
            <person name="Zhong W.-Y."/>
            <person name="Peng D.-H."/>
            <person name="Ahmad S."/>
            <person name="Lan S."/>
            <person name="Zhang J.-S."/>
            <person name="Tsai W.-C."/>
            <person name="Van De Peer Y."/>
            <person name="Liu Z.-J."/>
        </authorList>
    </citation>
    <scope>NUCLEOTIDE SEQUENCE</scope>
    <source>
        <strain evidence="1">CP</strain>
        <tissue evidence="1">Leaves</tissue>
    </source>
</reference>
<proteinExistence type="predicted"/>
<sequence>MVATLSERLKLGFIGAGWMVEEHMEGSISPSNIHTADPSSDRRDVFTSFNVTVLESNSQESIN</sequence>
<evidence type="ECO:0000313" key="2">
    <source>
        <dbReference type="Proteomes" id="UP001180020"/>
    </source>
</evidence>